<protein>
    <recommendedName>
        <fullName evidence="3">LysM domain-containing protein</fullName>
    </recommendedName>
</protein>
<comment type="similarity">
    <text evidence="1">Belongs to the E.coli NlpD/Haemophilus LppB family.</text>
</comment>
<feature type="region of interest" description="Disordered" evidence="2">
    <location>
        <begin position="90"/>
        <end position="109"/>
    </location>
</feature>
<reference evidence="4 5" key="1">
    <citation type="submission" date="2015-11" db="EMBL/GenBank/DDBJ databases">
        <title>Genomic analysis of 38 Legionella species identifies large and diverse effector repertoires.</title>
        <authorList>
            <person name="Burstein D."/>
            <person name="Amaro F."/>
            <person name="Zusman T."/>
            <person name="Lifshitz Z."/>
            <person name="Cohen O."/>
            <person name="Gilbert J.A."/>
            <person name="Pupko T."/>
            <person name="Shuman H.A."/>
            <person name="Segal G."/>
        </authorList>
    </citation>
    <scope>NUCLEOTIDE SEQUENCE [LARGE SCALE GENOMIC DNA]</scope>
    <source>
        <strain evidence="4 5">Mt.St.Helens-9</strain>
    </source>
</reference>
<organism evidence="4 5">
    <name type="scientific">Legionella spiritensis</name>
    <dbReference type="NCBI Taxonomy" id="452"/>
    <lineage>
        <taxon>Bacteria</taxon>
        <taxon>Pseudomonadati</taxon>
        <taxon>Pseudomonadota</taxon>
        <taxon>Gammaproteobacteria</taxon>
        <taxon>Legionellales</taxon>
        <taxon>Legionellaceae</taxon>
        <taxon>Legionella</taxon>
    </lineage>
</organism>
<dbReference type="CDD" id="cd00118">
    <property type="entry name" value="LysM"/>
    <property type="match status" value="1"/>
</dbReference>
<dbReference type="GO" id="GO:0004222">
    <property type="term" value="F:metalloendopeptidase activity"/>
    <property type="evidence" value="ECO:0007669"/>
    <property type="project" value="TreeGrafter"/>
</dbReference>
<dbReference type="OrthoDB" id="9795421at2"/>
<dbReference type="InterPro" id="IPR050570">
    <property type="entry name" value="Cell_wall_metabolism_enzyme"/>
</dbReference>
<dbReference type="PATRIC" id="fig|452.5.peg.590"/>
<dbReference type="SUPFAM" id="SSF51261">
    <property type="entry name" value="Duplicated hybrid motif"/>
    <property type="match status" value="1"/>
</dbReference>
<dbReference type="CDD" id="cd12797">
    <property type="entry name" value="M23_peptidase"/>
    <property type="match status" value="1"/>
</dbReference>
<dbReference type="InterPro" id="IPR016047">
    <property type="entry name" value="M23ase_b-sheet_dom"/>
</dbReference>
<evidence type="ECO:0000256" key="1">
    <source>
        <dbReference type="ARBA" id="ARBA00038420"/>
    </source>
</evidence>
<dbReference type="EMBL" id="LNYX01000006">
    <property type="protein sequence ID" value="KTD65461.1"/>
    <property type="molecule type" value="Genomic_DNA"/>
</dbReference>
<evidence type="ECO:0000313" key="5">
    <source>
        <dbReference type="Proteomes" id="UP000054877"/>
    </source>
</evidence>
<dbReference type="InterPro" id="IPR018392">
    <property type="entry name" value="LysM"/>
</dbReference>
<dbReference type="GO" id="GO:0009279">
    <property type="term" value="C:cell outer membrane"/>
    <property type="evidence" value="ECO:0007669"/>
    <property type="project" value="TreeGrafter"/>
</dbReference>
<accession>A0A0W0Z8L1</accession>
<sequence length="244" mass="27465">MSRYYLLLLLVFLAGCEQRTDLAPVVELKWRPQTRHVNTHVVKRGETLYAVAFRYDKDYRALAVCNHLNSPYALRVGQVISLKDSNCVPSRTRASHPRTGIAAKSEKRPIRRSVSRSVTRYAPGAWQWPAKGRIANRFIPRQGKKGIDIAGKKGEIVRASRGGIVAYAGNGLPGYGNLIIIKHDGRFLTAYGNNLRNRVREGQRVKTGQIIADMGVVDRKFWGVHFEIRQSGQPVNPMNYLQKG</sequence>
<gene>
    <name evidence="4" type="ORF">Lspi_0535</name>
</gene>
<dbReference type="Pfam" id="PF01476">
    <property type="entry name" value="LysM"/>
    <property type="match status" value="1"/>
</dbReference>
<dbReference type="InterPro" id="IPR036779">
    <property type="entry name" value="LysM_dom_sf"/>
</dbReference>
<keyword evidence="5" id="KW-1185">Reference proteome</keyword>
<dbReference type="Gene3D" id="3.10.350.10">
    <property type="entry name" value="LysM domain"/>
    <property type="match status" value="1"/>
</dbReference>
<proteinExistence type="inferred from homology"/>
<dbReference type="PROSITE" id="PS51782">
    <property type="entry name" value="LYSM"/>
    <property type="match status" value="1"/>
</dbReference>
<evidence type="ECO:0000259" key="3">
    <source>
        <dbReference type="PROSITE" id="PS51782"/>
    </source>
</evidence>
<dbReference type="Proteomes" id="UP000054877">
    <property type="component" value="Unassembled WGS sequence"/>
</dbReference>
<dbReference type="PANTHER" id="PTHR21666:SF263">
    <property type="entry name" value="MUREIN HYDROLASE ACTIVATOR NLPD"/>
    <property type="match status" value="1"/>
</dbReference>
<dbReference type="RefSeq" id="WP_058482485.1">
    <property type="nucleotide sequence ID" value="NZ_CAAAII010000013.1"/>
</dbReference>
<dbReference type="GO" id="GO:0032153">
    <property type="term" value="C:cell division site"/>
    <property type="evidence" value="ECO:0007669"/>
    <property type="project" value="TreeGrafter"/>
</dbReference>
<dbReference type="PANTHER" id="PTHR21666">
    <property type="entry name" value="PEPTIDASE-RELATED"/>
    <property type="match status" value="1"/>
</dbReference>
<dbReference type="Gene3D" id="2.70.70.10">
    <property type="entry name" value="Glucose Permease (Domain IIA)"/>
    <property type="match status" value="1"/>
</dbReference>
<name>A0A0W0Z8L1_LEGSP</name>
<dbReference type="SMART" id="SM00257">
    <property type="entry name" value="LysM"/>
    <property type="match status" value="1"/>
</dbReference>
<dbReference type="AlphaFoldDB" id="A0A0W0Z8L1"/>
<dbReference type="InterPro" id="IPR011055">
    <property type="entry name" value="Dup_hybrid_motif"/>
</dbReference>
<dbReference type="PROSITE" id="PS51257">
    <property type="entry name" value="PROKAR_LIPOPROTEIN"/>
    <property type="match status" value="1"/>
</dbReference>
<dbReference type="STRING" id="452.Lspi_0535"/>
<dbReference type="Pfam" id="PF01551">
    <property type="entry name" value="Peptidase_M23"/>
    <property type="match status" value="1"/>
</dbReference>
<comment type="caution">
    <text evidence="4">The sequence shown here is derived from an EMBL/GenBank/DDBJ whole genome shotgun (WGS) entry which is preliminary data.</text>
</comment>
<evidence type="ECO:0000313" key="4">
    <source>
        <dbReference type="EMBL" id="KTD65461.1"/>
    </source>
</evidence>
<feature type="domain" description="LysM" evidence="3">
    <location>
        <begin position="38"/>
        <end position="82"/>
    </location>
</feature>
<evidence type="ECO:0000256" key="2">
    <source>
        <dbReference type="SAM" id="MobiDB-lite"/>
    </source>
</evidence>